<evidence type="ECO:0000313" key="2">
    <source>
        <dbReference type="Proteomes" id="UP000294684"/>
    </source>
</evidence>
<name>A0A4R8MQM6_LEPME</name>
<keyword evidence="2" id="KW-1185">Reference proteome</keyword>
<proteinExistence type="predicted"/>
<protein>
    <submittedName>
        <fullName evidence="1">Uncharacterized protein</fullName>
    </submittedName>
</protein>
<gene>
    <name evidence="1" type="ORF">CLV96_0316</name>
</gene>
<reference evidence="1 2" key="1">
    <citation type="submission" date="2019-03" db="EMBL/GenBank/DDBJ databases">
        <title>Genomic Encyclopedia of Archaeal and Bacterial Type Strains, Phase II (KMG-II): from individual species to whole genera.</title>
        <authorList>
            <person name="Goeker M."/>
        </authorList>
    </citation>
    <scope>NUCLEOTIDE SEQUENCE [LARGE SCALE GENOMIC DNA]</scope>
    <source>
        <strain evidence="1 2">DSM 21537</strain>
    </source>
</reference>
<dbReference type="RefSeq" id="WP_040917678.1">
    <property type="nucleotide sequence ID" value="NZ_SORO01000001.1"/>
</dbReference>
<dbReference type="Proteomes" id="UP000294684">
    <property type="component" value="Unassembled WGS sequence"/>
</dbReference>
<accession>A0A4R8MQM6</accession>
<comment type="caution">
    <text evidence="1">The sequence shown here is derived from an EMBL/GenBank/DDBJ whole genome shotgun (WGS) entry which is preliminary data.</text>
</comment>
<evidence type="ECO:0000313" key="1">
    <source>
        <dbReference type="EMBL" id="TDY71354.1"/>
    </source>
</evidence>
<dbReference type="AlphaFoldDB" id="A0A4R8MQM6"/>
<dbReference type="GeneID" id="79825670"/>
<sequence length="102" mass="11700">MGEIIPDYVTTPDKNSQLGVLHIFDNKAEKESGTLPVKALCGREISVDKTKDKIHFYKSDLIDFLRTQLNSNRKICIQCVHEIDRKFIENTEDSKLIYLGSE</sequence>
<organism evidence="1 2">
    <name type="scientific">Leptospira meyeri</name>
    <dbReference type="NCBI Taxonomy" id="29508"/>
    <lineage>
        <taxon>Bacteria</taxon>
        <taxon>Pseudomonadati</taxon>
        <taxon>Spirochaetota</taxon>
        <taxon>Spirochaetia</taxon>
        <taxon>Leptospirales</taxon>
        <taxon>Leptospiraceae</taxon>
        <taxon>Leptospira</taxon>
    </lineage>
</organism>
<dbReference type="EMBL" id="SORO01000001">
    <property type="protein sequence ID" value="TDY71354.1"/>
    <property type="molecule type" value="Genomic_DNA"/>
</dbReference>